<evidence type="ECO:0000313" key="1">
    <source>
        <dbReference type="EMBL" id="MPN00850.1"/>
    </source>
</evidence>
<reference evidence="1" key="1">
    <citation type="submission" date="2019-08" db="EMBL/GenBank/DDBJ databases">
        <authorList>
            <person name="Kucharzyk K."/>
            <person name="Murdoch R.W."/>
            <person name="Higgins S."/>
            <person name="Loffler F."/>
        </authorList>
    </citation>
    <scope>NUCLEOTIDE SEQUENCE</scope>
</reference>
<protein>
    <submittedName>
        <fullName evidence="1">Uncharacterized protein</fullName>
    </submittedName>
</protein>
<organism evidence="1">
    <name type="scientific">bioreactor metagenome</name>
    <dbReference type="NCBI Taxonomy" id="1076179"/>
    <lineage>
        <taxon>unclassified sequences</taxon>
        <taxon>metagenomes</taxon>
        <taxon>ecological metagenomes</taxon>
    </lineage>
</organism>
<gene>
    <name evidence="1" type="ORF">SDC9_148048</name>
</gene>
<name>A0A645EHQ4_9ZZZZ</name>
<proteinExistence type="predicted"/>
<accession>A0A645EHQ4</accession>
<comment type="caution">
    <text evidence="1">The sequence shown here is derived from an EMBL/GenBank/DDBJ whole genome shotgun (WGS) entry which is preliminary data.</text>
</comment>
<dbReference type="EMBL" id="VSSQ01046878">
    <property type="protein sequence ID" value="MPN00850.1"/>
    <property type="molecule type" value="Genomic_DNA"/>
</dbReference>
<dbReference type="AlphaFoldDB" id="A0A645EHQ4"/>
<sequence length="56" mass="6390">MTVMTLICRVNDFIIIVQHHTFDGGGTDVQSNTQEYIPPNNVREAQNVQHTPLRHC</sequence>